<evidence type="ECO:0000313" key="1">
    <source>
        <dbReference type="EMBL" id="EKC29734.1"/>
    </source>
</evidence>
<dbReference type="HOGENOM" id="CLU_2592074_0_0_1"/>
<dbReference type="InParanoid" id="K1QF36"/>
<gene>
    <name evidence="1" type="ORF">CGI_10013011</name>
</gene>
<sequence length="80" mass="9000">MSARSDRFWGVLFTVIEIDSDMGKLLVALILVLCVVAMATIVSARCYIHPPCSHRFHCSAFQYCKLTNGQFGICCDRRRG</sequence>
<dbReference type="AlphaFoldDB" id="K1QF36"/>
<name>K1QF36_MAGGI</name>
<organism evidence="1">
    <name type="scientific">Magallana gigas</name>
    <name type="common">Pacific oyster</name>
    <name type="synonym">Crassostrea gigas</name>
    <dbReference type="NCBI Taxonomy" id="29159"/>
    <lineage>
        <taxon>Eukaryota</taxon>
        <taxon>Metazoa</taxon>
        <taxon>Spiralia</taxon>
        <taxon>Lophotrochozoa</taxon>
        <taxon>Mollusca</taxon>
        <taxon>Bivalvia</taxon>
        <taxon>Autobranchia</taxon>
        <taxon>Pteriomorphia</taxon>
        <taxon>Ostreida</taxon>
        <taxon>Ostreoidea</taxon>
        <taxon>Ostreidae</taxon>
        <taxon>Magallana</taxon>
    </lineage>
</organism>
<accession>K1QF36</accession>
<dbReference type="EMBL" id="JH817688">
    <property type="protein sequence ID" value="EKC29734.1"/>
    <property type="molecule type" value="Genomic_DNA"/>
</dbReference>
<protein>
    <submittedName>
        <fullName evidence="1">Uncharacterized protein</fullName>
    </submittedName>
</protein>
<reference evidence="1" key="1">
    <citation type="journal article" date="2012" name="Nature">
        <title>The oyster genome reveals stress adaptation and complexity of shell formation.</title>
        <authorList>
            <person name="Zhang G."/>
            <person name="Fang X."/>
            <person name="Guo X."/>
            <person name="Li L."/>
            <person name="Luo R."/>
            <person name="Xu F."/>
            <person name="Yang P."/>
            <person name="Zhang L."/>
            <person name="Wang X."/>
            <person name="Qi H."/>
            <person name="Xiong Z."/>
            <person name="Que H."/>
            <person name="Xie Y."/>
            <person name="Holland P.W."/>
            <person name="Paps J."/>
            <person name="Zhu Y."/>
            <person name="Wu F."/>
            <person name="Chen Y."/>
            <person name="Wang J."/>
            <person name="Peng C."/>
            <person name="Meng J."/>
            <person name="Yang L."/>
            <person name="Liu J."/>
            <person name="Wen B."/>
            <person name="Zhang N."/>
            <person name="Huang Z."/>
            <person name="Zhu Q."/>
            <person name="Feng Y."/>
            <person name="Mount A."/>
            <person name="Hedgecock D."/>
            <person name="Xu Z."/>
            <person name="Liu Y."/>
            <person name="Domazet-Loso T."/>
            <person name="Du Y."/>
            <person name="Sun X."/>
            <person name="Zhang S."/>
            <person name="Liu B."/>
            <person name="Cheng P."/>
            <person name="Jiang X."/>
            <person name="Li J."/>
            <person name="Fan D."/>
            <person name="Wang W."/>
            <person name="Fu W."/>
            <person name="Wang T."/>
            <person name="Wang B."/>
            <person name="Zhang J."/>
            <person name="Peng Z."/>
            <person name="Li Y."/>
            <person name="Li N."/>
            <person name="Wang J."/>
            <person name="Chen M."/>
            <person name="He Y."/>
            <person name="Tan F."/>
            <person name="Song X."/>
            <person name="Zheng Q."/>
            <person name="Huang R."/>
            <person name="Yang H."/>
            <person name="Du X."/>
            <person name="Chen L."/>
            <person name="Yang M."/>
            <person name="Gaffney P.M."/>
            <person name="Wang S."/>
            <person name="Luo L."/>
            <person name="She Z."/>
            <person name="Ming Y."/>
            <person name="Huang W."/>
            <person name="Zhang S."/>
            <person name="Huang B."/>
            <person name="Zhang Y."/>
            <person name="Qu T."/>
            <person name="Ni P."/>
            <person name="Miao G."/>
            <person name="Wang J."/>
            <person name="Wang Q."/>
            <person name="Steinberg C.E."/>
            <person name="Wang H."/>
            <person name="Li N."/>
            <person name="Qian L."/>
            <person name="Zhang G."/>
            <person name="Li Y."/>
            <person name="Yang H."/>
            <person name="Liu X."/>
            <person name="Wang J."/>
            <person name="Yin Y."/>
            <person name="Wang J."/>
        </authorList>
    </citation>
    <scope>NUCLEOTIDE SEQUENCE [LARGE SCALE GENOMIC DNA]</scope>
    <source>
        <strain evidence="1">05x7-T-G4-1.051#20</strain>
    </source>
</reference>
<proteinExistence type="predicted"/>